<organism evidence="2 3">
    <name type="scientific">Nocardioides baculatus</name>
    <dbReference type="NCBI Taxonomy" id="2801337"/>
    <lineage>
        <taxon>Bacteria</taxon>
        <taxon>Bacillati</taxon>
        <taxon>Actinomycetota</taxon>
        <taxon>Actinomycetes</taxon>
        <taxon>Propionibacteriales</taxon>
        <taxon>Nocardioidaceae</taxon>
        <taxon>Nocardioides</taxon>
    </lineage>
</organism>
<dbReference type="RefSeq" id="WP_201936741.1">
    <property type="nucleotide sequence ID" value="NZ_JAERSG010000003.1"/>
</dbReference>
<proteinExistence type="predicted"/>
<reference evidence="2 3" key="1">
    <citation type="submission" date="2021-01" db="EMBL/GenBank/DDBJ databases">
        <title>Genome seq and assembly of Nocardiodes sp. G10.</title>
        <authorList>
            <person name="Chhetri G."/>
        </authorList>
    </citation>
    <scope>NUCLEOTIDE SEQUENCE [LARGE SCALE GENOMIC DNA]</scope>
    <source>
        <strain evidence="2 3">G10</strain>
    </source>
</reference>
<keyword evidence="3" id="KW-1185">Reference proteome</keyword>
<dbReference type="InterPro" id="IPR040442">
    <property type="entry name" value="Pyrv_kinase-like_dom_sf"/>
</dbReference>
<evidence type="ECO:0000256" key="1">
    <source>
        <dbReference type="SAM" id="MobiDB-lite"/>
    </source>
</evidence>
<dbReference type="SUPFAM" id="SSF51621">
    <property type="entry name" value="Phosphoenolpyruvate/pyruvate domain"/>
    <property type="match status" value="1"/>
</dbReference>
<sequence>MKDLRQHWAEGRPTHGLWSLLPGAVTAEVLARTGADHVVVDLQHGAVGEADLPGITAAIRAAAAVPLVRTRSSSFPDVGRPLDLGAHGVMSPTSATPSTPARWSTRRGTHPTALARSAGSWAAPTSHW</sequence>
<dbReference type="InterPro" id="IPR015813">
    <property type="entry name" value="Pyrv/PenolPyrv_kinase-like_dom"/>
</dbReference>
<evidence type="ECO:0008006" key="4">
    <source>
        <dbReference type="Google" id="ProtNLM"/>
    </source>
</evidence>
<dbReference type="PANTHER" id="PTHR30502:SF0">
    <property type="entry name" value="PHOSPHOENOLPYRUVATE CARBOXYLASE FAMILY PROTEIN"/>
    <property type="match status" value="1"/>
</dbReference>
<name>A0ABS1LA96_9ACTN</name>
<dbReference type="EMBL" id="JAERSG010000003">
    <property type="protein sequence ID" value="MBL0748452.1"/>
    <property type="molecule type" value="Genomic_DNA"/>
</dbReference>
<evidence type="ECO:0000313" key="3">
    <source>
        <dbReference type="Proteomes" id="UP000636918"/>
    </source>
</evidence>
<feature type="region of interest" description="Disordered" evidence="1">
    <location>
        <begin position="86"/>
        <end position="128"/>
    </location>
</feature>
<dbReference type="PANTHER" id="PTHR30502">
    <property type="entry name" value="2-KETO-3-DEOXY-L-RHAMNONATE ALDOLASE"/>
    <property type="match status" value="1"/>
</dbReference>
<evidence type="ECO:0000313" key="2">
    <source>
        <dbReference type="EMBL" id="MBL0748452.1"/>
    </source>
</evidence>
<dbReference type="InterPro" id="IPR050251">
    <property type="entry name" value="HpcH-HpaI_aldolase"/>
</dbReference>
<comment type="caution">
    <text evidence="2">The sequence shown here is derived from an EMBL/GenBank/DDBJ whole genome shotgun (WGS) entry which is preliminary data.</text>
</comment>
<dbReference type="Gene3D" id="3.20.20.60">
    <property type="entry name" value="Phosphoenolpyruvate-binding domains"/>
    <property type="match status" value="1"/>
</dbReference>
<gene>
    <name evidence="2" type="ORF">JI751_12595</name>
</gene>
<protein>
    <recommendedName>
        <fullName evidence="4">HpcH/HpaI aldolase/citrate lyase domain-containing protein</fullName>
    </recommendedName>
</protein>
<feature type="compositionally biased region" description="Polar residues" evidence="1">
    <location>
        <begin position="91"/>
        <end position="102"/>
    </location>
</feature>
<accession>A0ABS1LA96</accession>
<dbReference type="Proteomes" id="UP000636918">
    <property type="component" value="Unassembled WGS sequence"/>
</dbReference>